<keyword evidence="8" id="KW-0479">Metal-binding</keyword>
<dbReference type="PANTHER" id="PTHR43030">
    <property type="entry name" value="PHOSPHOENOLPYRUVATE SYNTHASE"/>
    <property type="match status" value="1"/>
</dbReference>
<dbReference type="EMBL" id="CP002032">
    <property type="protein sequence ID" value="ADH59979.1"/>
    <property type="molecule type" value="Genomic_DNA"/>
</dbReference>
<dbReference type="Proteomes" id="UP000002064">
    <property type="component" value="Chromosome"/>
</dbReference>
<dbReference type="Gene3D" id="3.30.1490.20">
    <property type="entry name" value="ATP-grasp fold, A domain"/>
    <property type="match status" value="1"/>
</dbReference>
<protein>
    <recommendedName>
        <fullName evidence="6">Phosphoenolpyruvate synthase</fullName>
        <ecNumber evidence="5">2.7.9.2</ecNumber>
    </recommendedName>
    <alternativeName>
        <fullName evidence="13">Pyruvate, water dikinase</fullName>
    </alternativeName>
</protein>
<keyword evidence="7" id="KW-0808">Transferase</keyword>
<evidence type="ECO:0000256" key="6">
    <source>
        <dbReference type="ARBA" id="ARBA00021623"/>
    </source>
</evidence>
<dbReference type="SUPFAM" id="SSF56059">
    <property type="entry name" value="Glutathione synthetase ATP-binding domain-like"/>
    <property type="match status" value="1"/>
</dbReference>
<dbReference type="Pfam" id="PF01326">
    <property type="entry name" value="PPDK_N"/>
    <property type="match status" value="1"/>
</dbReference>
<feature type="domain" description="Pyruvate phosphate dikinase AMP/ATP-binding" evidence="15">
    <location>
        <begin position="27"/>
        <end position="399"/>
    </location>
</feature>
<name>A0ABM5LMQ4_THEM3</name>
<evidence type="ECO:0000313" key="16">
    <source>
        <dbReference type="EMBL" id="ADH59979.1"/>
    </source>
</evidence>
<evidence type="ECO:0000256" key="14">
    <source>
        <dbReference type="ARBA" id="ARBA00047700"/>
    </source>
</evidence>
<evidence type="ECO:0000256" key="1">
    <source>
        <dbReference type="ARBA" id="ARBA00001946"/>
    </source>
</evidence>
<keyword evidence="10" id="KW-0418">Kinase</keyword>
<dbReference type="PANTHER" id="PTHR43030:SF1">
    <property type="entry name" value="PHOSPHOENOLPYRUVATE SYNTHASE"/>
    <property type="match status" value="1"/>
</dbReference>
<evidence type="ECO:0000256" key="2">
    <source>
        <dbReference type="ARBA" id="ARBA00002988"/>
    </source>
</evidence>
<evidence type="ECO:0000256" key="8">
    <source>
        <dbReference type="ARBA" id="ARBA00022723"/>
    </source>
</evidence>
<dbReference type="InterPro" id="IPR002192">
    <property type="entry name" value="PPDK_AMP/ATP-bd"/>
</dbReference>
<evidence type="ECO:0000256" key="5">
    <source>
        <dbReference type="ARBA" id="ARBA00011996"/>
    </source>
</evidence>
<sequence length="567" mass="66110">MSETLSYKNYNPRLSKKNEDRIFGKGHIGGKASGLCFAEEVVEKYSDVFKQCVKIPESFFIATDYYQMFLDYNDLNDITEDTPYDEAEIRFRETKFPPEYEKILYEILSKMHYPLAIRSSSLLEDNIKYSFAGKYYTTFIPNRGSDRERVKQLEKAIKEIYLSVYRPDAVAYRRKHAPGQKDLMGVIVQQLIGSQKGVYFYPEVSGVGFSRNYRRWTDRIKIEDGVVRLVFGLGTKCTGRGYARIFSLTNLRLRPEGNNPKEIAKNSQEAFDVLNLITGEVETYNINEVPQFLTYHDKIGDIAQTYSERENAILDINILNRSDEVFDKYIFTFENFPRRHKGFFSIISNLFKYLEKEMEMAVDIEFAYNLKKDEFYLLQTRPLSSYESFRKVHIPKDIEKKCVLLKGDRMLTNGILKNIRYIVYVDHKVYSQYKDKHEIARIIGRLNKSIGDKYILVGPGRWGSSNPYLGVPVIYNEISNAAMIVELGIKNGDFMPELSYGTHFFADLDIDNILYMPVFDGYKDNIFNEEWFKKGTYIDTAVKIFEGRFDAYLDGDKMIGYVISHEK</sequence>
<evidence type="ECO:0000313" key="17">
    <source>
        <dbReference type="Proteomes" id="UP000002064"/>
    </source>
</evidence>
<organism evidence="16 17">
    <name type="scientific">Thermoanaerobacter mathranii subsp. mathranii (strain DSM 11426 / CCUG 53645 / CIP 108742 / A3)</name>
    <dbReference type="NCBI Taxonomy" id="583358"/>
    <lineage>
        <taxon>Bacteria</taxon>
        <taxon>Bacillati</taxon>
        <taxon>Bacillota</taxon>
        <taxon>Clostridia</taxon>
        <taxon>Thermoanaerobacterales</taxon>
        <taxon>Thermoanaerobacteraceae</taxon>
        <taxon>Thermoanaerobacter</taxon>
    </lineage>
</organism>
<dbReference type="EC" id="2.7.9.2" evidence="5"/>
<comment type="pathway">
    <text evidence="3">Carbohydrate biosynthesis; gluconeogenesis.</text>
</comment>
<keyword evidence="16" id="KW-0670">Pyruvate</keyword>
<evidence type="ECO:0000256" key="4">
    <source>
        <dbReference type="ARBA" id="ARBA00007837"/>
    </source>
</evidence>
<proteinExistence type="inferred from homology"/>
<dbReference type="RefSeq" id="WP_013149631.1">
    <property type="nucleotide sequence ID" value="NC_014209.1"/>
</dbReference>
<evidence type="ECO:0000256" key="9">
    <source>
        <dbReference type="ARBA" id="ARBA00022741"/>
    </source>
</evidence>
<keyword evidence="11" id="KW-0067">ATP-binding</keyword>
<keyword evidence="12" id="KW-0460">Magnesium</keyword>
<comment type="cofactor">
    <cofactor evidence="1">
        <name>Mg(2+)</name>
        <dbReference type="ChEBI" id="CHEBI:18420"/>
    </cofactor>
</comment>
<keyword evidence="17" id="KW-1185">Reference proteome</keyword>
<evidence type="ECO:0000256" key="10">
    <source>
        <dbReference type="ARBA" id="ARBA00022777"/>
    </source>
</evidence>
<comment type="function">
    <text evidence="2">Catalyzes the phosphorylation of pyruvate to phosphoenolpyruvate.</text>
</comment>
<dbReference type="InterPro" id="IPR013815">
    <property type="entry name" value="ATP_grasp_subdomain_1"/>
</dbReference>
<reference evidence="16 17" key="1">
    <citation type="submission" date="2010-05" db="EMBL/GenBank/DDBJ databases">
        <title>Complete sequence of Thermoanaerobacter mathranii subsp. mathranii mathranii str. A3.</title>
        <authorList>
            <consortium name="US DOE Joint Genome Institute"/>
            <person name="Lucas S."/>
            <person name="Copeland A."/>
            <person name="Lapidus A."/>
            <person name="Cheng J.-F."/>
            <person name="Bruce D."/>
            <person name="Goodwin L."/>
            <person name="Pitluck S."/>
            <person name="Held B."/>
            <person name="Detter J.C."/>
            <person name="Han C."/>
            <person name="Tapia R."/>
            <person name="Land M."/>
            <person name="Hauser L."/>
            <person name="Kyrpides N."/>
            <person name="Mikhailova N."/>
            <person name="Zhou J."/>
            <person name="Hemme C."/>
            <person name="Woyke T."/>
        </authorList>
    </citation>
    <scope>NUCLEOTIDE SEQUENCE [LARGE SCALE GENOMIC DNA]</scope>
    <source>
        <strain evidence="16 17">A3</strain>
    </source>
</reference>
<gene>
    <name evidence="16" type="ordered locus">Tmath_0195</name>
</gene>
<evidence type="ECO:0000259" key="15">
    <source>
        <dbReference type="Pfam" id="PF01326"/>
    </source>
</evidence>
<evidence type="ECO:0000256" key="3">
    <source>
        <dbReference type="ARBA" id="ARBA00004742"/>
    </source>
</evidence>
<dbReference type="Gene3D" id="3.30.470.20">
    <property type="entry name" value="ATP-grasp fold, B domain"/>
    <property type="match status" value="1"/>
</dbReference>
<evidence type="ECO:0000256" key="11">
    <source>
        <dbReference type="ARBA" id="ARBA00022840"/>
    </source>
</evidence>
<accession>A0ABM5LMQ4</accession>
<keyword evidence="9" id="KW-0547">Nucleotide-binding</keyword>
<dbReference type="InterPro" id="IPR006319">
    <property type="entry name" value="PEP_synth"/>
</dbReference>
<evidence type="ECO:0000256" key="13">
    <source>
        <dbReference type="ARBA" id="ARBA00033470"/>
    </source>
</evidence>
<evidence type="ECO:0000256" key="12">
    <source>
        <dbReference type="ARBA" id="ARBA00022842"/>
    </source>
</evidence>
<evidence type="ECO:0000256" key="7">
    <source>
        <dbReference type="ARBA" id="ARBA00022679"/>
    </source>
</evidence>
<comment type="similarity">
    <text evidence="4">Belongs to the PEP-utilizing enzyme family.</text>
</comment>
<comment type="catalytic activity">
    <reaction evidence="14">
        <text>pyruvate + ATP + H2O = phosphoenolpyruvate + AMP + phosphate + 2 H(+)</text>
        <dbReference type="Rhea" id="RHEA:11364"/>
        <dbReference type="ChEBI" id="CHEBI:15361"/>
        <dbReference type="ChEBI" id="CHEBI:15377"/>
        <dbReference type="ChEBI" id="CHEBI:15378"/>
        <dbReference type="ChEBI" id="CHEBI:30616"/>
        <dbReference type="ChEBI" id="CHEBI:43474"/>
        <dbReference type="ChEBI" id="CHEBI:58702"/>
        <dbReference type="ChEBI" id="CHEBI:456215"/>
        <dbReference type="EC" id="2.7.9.2"/>
    </reaction>
</comment>